<dbReference type="GO" id="GO:0043175">
    <property type="term" value="F:RNA polymerase core enzyme binding"/>
    <property type="evidence" value="ECO:0007669"/>
    <property type="project" value="UniProtKB-UniRule"/>
</dbReference>
<protein>
    <recommendedName>
        <fullName evidence="12">RNA polymerase II subunit B1 CTD phosphatase RPAP2 homolog</fullName>
        <ecNumber evidence="12">3.1.3.16</ecNumber>
    </recommendedName>
</protein>
<comment type="function">
    <text evidence="12">Putative RNA polymerase II subunit B1 C-terminal domain (CTD) phosphatase involved in RNA polymerase II transcription regulation.</text>
</comment>
<dbReference type="InterPro" id="IPR038534">
    <property type="entry name" value="Rtr1/RPAP2_sf"/>
</dbReference>
<comment type="similarity">
    <text evidence="2 11 12">Belongs to the RPAP2 family.</text>
</comment>
<keyword evidence="7 12" id="KW-0904">Protein phosphatase</keyword>
<dbReference type="InterPro" id="IPR039693">
    <property type="entry name" value="Rtr1/RPAP2"/>
</dbReference>
<evidence type="ECO:0000256" key="2">
    <source>
        <dbReference type="ARBA" id="ARBA00005676"/>
    </source>
</evidence>
<comment type="catalytic activity">
    <reaction evidence="9 12">
        <text>O-phospho-L-seryl-[protein] + H2O = L-seryl-[protein] + phosphate</text>
        <dbReference type="Rhea" id="RHEA:20629"/>
        <dbReference type="Rhea" id="RHEA-COMP:9863"/>
        <dbReference type="Rhea" id="RHEA-COMP:11604"/>
        <dbReference type="ChEBI" id="CHEBI:15377"/>
        <dbReference type="ChEBI" id="CHEBI:29999"/>
        <dbReference type="ChEBI" id="CHEBI:43474"/>
        <dbReference type="ChEBI" id="CHEBI:83421"/>
        <dbReference type="EC" id="3.1.3.16"/>
    </reaction>
</comment>
<evidence type="ECO:0000256" key="7">
    <source>
        <dbReference type="ARBA" id="ARBA00022912"/>
    </source>
</evidence>
<dbReference type="PROSITE" id="PS51479">
    <property type="entry name" value="ZF_RTR1"/>
    <property type="match status" value="1"/>
</dbReference>
<dbReference type="AlphaFoldDB" id="A0A8S0SRP4"/>
<feature type="non-terminal residue" evidence="14">
    <location>
        <position position="128"/>
    </location>
</feature>
<dbReference type="OrthoDB" id="2590500at2759"/>
<organism evidence="14 15">
    <name type="scientific">Olea europaea subsp. europaea</name>
    <dbReference type="NCBI Taxonomy" id="158383"/>
    <lineage>
        <taxon>Eukaryota</taxon>
        <taxon>Viridiplantae</taxon>
        <taxon>Streptophyta</taxon>
        <taxon>Embryophyta</taxon>
        <taxon>Tracheophyta</taxon>
        <taxon>Spermatophyta</taxon>
        <taxon>Magnoliopsida</taxon>
        <taxon>eudicotyledons</taxon>
        <taxon>Gunneridae</taxon>
        <taxon>Pentapetalae</taxon>
        <taxon>asterids</taxon>
        <taxon>lamiids</taxon>
        <taxon>Lamiales</taxon>
        <taxon>Oleaceae</taxon>
        <taxon>Oleeae</taxon>
        <taxon>Olea</taxon>
    </lineage>
</organism>
<dbReference type="Gene3D" id="1.25.40.820">
    <property type="match status" value="1"/>
</dbReference>
<dbReference type="GO" id="GO:0005737">
    <property type="term" value="C:cytoplasm"/>
    <property type="evidence" value="ECO:0007669"/>
    <property type="project" value="TreeGrafter"/>
</dbReference>
<comment type="subcellular location">
    <subcellularLocation>
        <location evidence="1 12">Nucleus</location>
    </subcellularLocation>
</comment>
<evidence type="ECO:0000256" key="9">
    <source>
        <dbReference type="ARBA" id="ARBA00047761"/>
    </source>
</evidence>
<evidence type="ECO:0000313" key="15">
    <source>
        <dbReference type="Proteomes" id="UP000594638"/>
    </source>
</evidence>
<keyword evidence="15" id="KW-1185">Reference proteome</keyword>
<feature type="domain" description="RTR1-type" evidence="13">
    <location>
        <begin position="1"/>
        <end position="81"/>
    </location>
</feature>
<name>A0A8S0SRP4_OLEEU</name>
<dbReference type="GO" id="GO:0005634">
    <property type="term" value="C:nucleus"/>
    <property type="evidence" value="ECO:0007669"/>
    <property type="project" value="UniProtKB-SubCell"/>
</dbReference>
<dbReference type="InterPro" id="IPR007308">
    <property type="entry name" value="Rtr1/RPAP2_dom"/>
</dbReference>
<keyword evidence="3 12" id="KW-0479">Metal-binding</keyword>
<dbReference type="Gramene" id="OE9D002252T1">
    <property type="protein sequence ID" value="OE9D002252C1"/>
    <property type="gene ID" value="OE9D002252"/>
</dbReference>
<keyword evidence="8 12" id="KW-0539">Nucleus</keyword>
<evidence type="ECO:0000313" key="14">
    <source>
        <dbReference type="EMBL" id="CAA2995348.1"/>
    </source>
</evidence>
<keyword evidence="6 12" id="KW-0862">Zinc</keyword>
<evidence type="ECO:0000259" key="13">
    <source>
        <dbReference type="PROSITE" id="PS51479"/>
    </source>
</evidence>
<proteinExistence type="inferred from homology"/>
<dbReference type="EMBL" id="CACTIH010005498">
    <property type="protein sequence ID" value="CAA2995348.1"/>
    <property type="molecule type" value="Genomic_DNA"/>
</dbReference>
<reference evidence="14 15" key="1">
    <citation type="submission" date="2019-12" db="EMBL/GenBank/DDBJ databases">
        <authorList>
            <person name="Alioto T."/>
            <person name="Alioto T."/>
            <person name="Gomez Garrido J."/>
        </authorList>
    </citation>
    <scope>NUCLEOTIDE SEQUENCE [LARGE SCALE GENOMIC DNA]</scope>
</reference>
<comment type="caution">
    <text evidence="14">The sequence shown here is derived from an EMBL/GenBank/DDBJ whole genome shotgun (WGS) entry which is preliminary data.</text>
</comment>
<evidence type="ECO:0000256" key="6">
    <source>
        <dbReference type="ARBA" id="ARBA00022833"/>
    </source>
</evidence>
<dbReference type="GO" id="GO:0008270">
    <property type="term" value="F:zinc ion binding"/>
    <property type="evidence" value="ECO:0007669"/>
    <property type="project" value="UniProtKB-KW"/>
</dbReference>
<keyword evidence="4 12" id="KW-0863">Zinc-finger</keyword>
<evidence type="ECO:0000256" key="3">
    <source>
        <dbReference type="ARBA" id="ARBA00022723"/>
    </source>
</evidence>
<dbReference type="PANTHER" id="PTHR14732:SF0">
    <property type="entry name" value="RNA POLYMERASE II SUBUNIT B1 CTD PHOSPHATASE RPAP2-RELATED"/>
    <property type="match status" value="1"/>
</dbReference>
<comment type="catalytic activity">
    <reaction evidence="10 12">
        <text>O-phospho-L-threonyl-[protein] + H2O = L-threonyl-[protein] + phosphate</text>
        <dbReference type="Rhea" id="RHEA:47004"/>
        <dbReference type="Rhea" id="RHEA-COMP:11060"/>
        <dbReference type="Rhea" id="RHEA-COMP:11605"/>
        <dbReference type="ChEBI" id="CHEBI:15377"/>
        <dbReference type="ChEBI" id="CHEBI:30013"/>
        <dbReference type="ChEBI" id="CHEBI:43474"/>
        <dbReference type="ChEBI" id="CHEBI:61977"/>
        <dbReference type="EC" id="3.1.3.16"/>
    </reaction>
</comment>
<accession>A0A8S0SRP4</accession>
<evidence type="ECO:0000256" key="12">
    <source>
        <dbReference type="RuleBase" id="RU367080"/>
    </source>
</evidence>
<evidence type="ECO:0000256" key="5">
    <source>
        <dbReference type="ARBA" id="ARBA00022801"/>
    </source>
</evidence>
<evidence type="ECO:0000256" key="1">
    <source>
        <dbReference type="ARBA" id="ARBA00004123"/>
    </source>
</evidence>
<evidence type="ECO:0000256" key="10">
    <source>
        <dbReference type="ARBA" id="ARBA00048336"/>
    </source>
</evidence>
<dbReference type="EC" id="3.1.3.16" evidence="12"/>
<dbReference type="Pfam" id="PF04181">
    <property type="entry name" value="RPAP2_Rtr1"/>
    <property type="match status" value="1"/>
</dbReference>
<gene>
    <name evidence="14" type="ORF">OLEA9_D002252</name>
</gene>
<evidence type="ECO:0000256" key="4">
    <source>
        <dbReference type="ARBA" id="ARBA00022771"/>
    </source>
</evidence>
<keyword evidence="5 12" id="KW-0378">Hydrolase</keyword>
<evidence type="ECO:0000256" key="11">
    <source>
        <dbReference type="PROSITE-ProRule" id="PRU00812"/>
    </source>
</evidence>
<evidence type="ECO:0000256" key="8">
    <source>
        <dbReference type="ARBA" id="ARBA00023242"/>
    </source>
</evidence>
<dbReference type="GO" id="GO:0008420">
    <property type="term" value="F:RNA polymerase II CTD heptapeptide repeat phosphatase activity"/>
    <property type="evidence" value="ECO:0007669"/>
    <property type="project" value="UniProtKB-UniRule"/>
</dbReference>
<dbReference type="PANTHER" id="PTHR14732">
    <property type="entry name" value="RNA POLYMERASE II SUBUNIT B1 CTD PHOSPHATASE RPAP2-RELATED"/>
    <property type="match status" value="1"/>
</dbReference>
<sequence>MSQSDYQDVVTERTIANTRGHPLCKNSLPFERPRKGHYRISLKELKVYDLHETYMYCSSSCLINSLAFAGSLQEERSSTLNPEKHNEVLNMFEGLSLNSKVNMGKNGGLGLSKLKIQEKTNTKAGKFP</sequence>
<dbReference type="Proteomes" id="UP000594638">
    <property type="component" value="Unassembled WGS sequence"/>
</dbReference>